<dbReference type="Gene3D" id="1.10.287.130">
    <property type="match status" value="1"/>
</dbReference>
<evidence type="ECO:0000256" key="9">
    <source>
        <dbReference type="SAM" id="SignalP"/>
    </source>
</evidence>
<feature type="transmembrane region" description="Helical" evidence="8">
    <location>
        <begin position="55"/>
        <end position="76"/>
    </location>
</feature>
<evidence type="ECO:0000256" key="8">
    <source>
        <dbReference type="SAM" id="Phobius"/>
    </source>
</evidence>
<dbReference type="AlphaFoldDB" id="V4R229"/>
<evidence type="ECO:0000256" key="7">
    <source>
        <dbReference type="SAM" id="MobiDB-lite"/>
    </source>
</evidence>
<evidence type="ECO:0000256" key="5">
    <source>
        <dbReference type="ARBA" id="ARBA00022777"/>
    </source>
</evidence>
<dbReference type="InterPro" id="IPR004358">
    <property type="entry name" value="Sig_transdc_His_kin-like_C"/>
</dbReference>
<accession>V4R229</accession>
<dbReference type="PRINTS" id="PR00344">
    <property type="entry name" value="BCTRLSENSOR"/>
</dbReference>
<evidence type="ECO:0000313" key="12">
    <source>
        <dbReference type="Proteomes" id="UP000017819"/>
    </source>
</evidence>
<evidence type="ECO:0000259" key="10">
    <source>
        <dbReference type="PROSITE" id="PS50109"/>
    </source>
</evidence>
<keyword evidence="5" id="KW-0418">Kinase</keyword>
<feature type="region of interest" description="Disordered" evidence="7">
    <location>
        <begin position="832"/>
        <end position="865"/>
    </location>
</feature>
<feature type="chain" id="PRO_5004725353" description="histidine kinase" evidence="9">
    <location>
        <begin position="30"/>
        <end position="865"/>
    </location>
</feature>
<dbReference type="GO" id="GO:0000155">
    <property type="term" value="F:phosphorelay sensor kinase activity"/>
    <property type="evidence" value="ECO:0007669"/>
    <property type="project" value="InterPro"/>
</dbReference>
<keyword evidence="8" id="KW-1133">Transmembrane helix</keyword>
<keyword evidence="3" id="KW-0597">Phosphoprotein</keyword>
<keyword evidence="12" id="KW-1185">Reference proteome</keyword>
<keyword evidence="6" id="KW-0902">Two-component regulatory system</keyword>
<dbReference type="InterPro" id="IPR000014">
    <property type="entry name" value="PAS"/>
</dbReference>
<dbReference type="InterPro" id="IPR035965">
    <property type="entry name" value="PAS-like_dom_sf"/>
</dbReference>
<dbReference type="InterPro" id="IPR003594">
    <property type="entry name" value="HATPase_dom"/>
</dbReference>
<dbReference type="PROSITE" id="PS50109">
    <property type="entry name" value="HIS_KIN"/>
    <property type="match status" value="1"/>
</dbReference>
<dbReference type="Gene3D" id="3.30.450.20">
    <property type="entry name" value="PAS domain"/>
    <property type="match status" value="3"/>
</dbReference>
<dbReference type="SMART" id="SM00388">
    <property type="entry name" value="HisKA"/>
    <property type="match status" value="1"/>
</dbReference>
<dbReference type="SMART" id="SM00091">
    <property type="entry name" value="PAS"/>
    <property type="match status" value="3"/>
</dbReference>
<dbReference type="SUPFAM" id="SSF55785">
    <property type="entry name" value="PYP-like sensor domain (PAS domain)"/>
    <property type="match status" value="2"/>
</dbReference>
<organism evidence="11 12">
    <name type="scientific">Lutibaculum baratangense AMV1</name>
    <dbReference type="NCBI Taxonomy" id="631454"/>
    <lineage>
        <taxon>Bacteria</taxon>
        <taxon>Pseudomonadati</taxon>
        <taxon>Pseudomonadota</taxon>
        <taxon>Alphaproteobacteria</taxon>
        <taxon>Hyphomicrobiales</taxon>
        <taxon>Tepidamorphaceae</taxon>
        <taxon>Lutibaculum</taxon>
    </lineage>
</organism>
<dbReference type="PANTHER" id="PTHR43711:SF1">
    <property type="entry name" value="HISTIDINE KINASE 1"/>
    <property type="match status" value="1"/>
</dbReference>
<dbReference type="InterPro" id="IPR050736">
    <property type="entry name" value="Sensor_HK_Regulatory"/>
</dbReference>
<evidence type="ECO:0000256" key="3">
    <source>
        <dbReference type="ARBA" id="ARBA00022553"/>
    </source>
</evidence>
<keyword evidence="4" id="KW-0808">Transferase</keyword>
<sequence length="865" mass="94770">MRIAKPRPSASGVAASCAALLASATPAFAQDGPELRRTIVEPVRDMFAGRAQDEMLTLALFLGTLLFAVMAAIALVRAKRALAKERAAHEEALGETKARADRADALLEAESQVLVVWDSTKSEPEIRLTPDRIGNLPAIRSEVLAFGKWLIPQAAAEAERLVGQLRTRGEGFNVMARTRVGGHVEIDGRTVGGRAVLRVRDLAGERAQLAEFHDRHKSLDREVKALREAIEALPVAVWMRGRDQHLRFANRACLAAAGASDMRALATGGVFSEAQMSELGAARRERGTGNGRIAVKKGNERRIYAVHETNAEEGSVGYALDVTELETARQERERQQRALAATLDKVATAVAVFDADKRVVIHNKAFHELWPVDEDFLAERPSLGELLDHLRANRRLPEQANYREWQRAMVSGRDAKGEEISAKPVLWHLPDGQVLRVARSANADGGVTFLFEDLTRTLDLEARFVALTHVQRETLESLAEAIAVFGSDGRLKLTNPAFARMWRLDPKALEDEPHIETVISWARVLYPSDEEWQELRAAVTGLADQRQPVTRRLERADGSVVDLRAAPLPDGATLAVFTDMTDTARVERVLRDHNEALIAASRIKNEFVHKVSYELRAPLTNIIGFTQLMSDDTAGPLNPRQREYADYILSSSSALLAIINDILDLATIDAGVLELELGDVDARVAAEAAAAGLADRLKEAGIRLDFDMPADIGTFRADEKRVRQVLFNLLSNAIGFSEPGQAVRLSCRRQDGEIVFTMTDEGRGIPEEVRRLVFERFESHALGTGHRGVGLGLSLVKSLVELHGGRVELRSEEGRGTTVSCHFPLRAPHRAVGSTGSVTQLEPRRAAALPPAEPAPSDSRTASTE</sequence>
<keyword evidence="8" id="KW-0472">Membrane</keyword>
<dbReference type="Gene3D" id="3.30.565.10">
    <property type="entry name" value="Histidine kinase-like ATPase, C-terminal domain"/>
    <property type="match status" value="1"/>
</dbReference>
<dbReference type="Pfam" id="PF00512">
    <property type="entry name" value="HisKA"/>
    <property type="match status" value="1"/>
</dbReference>
<name>V4R229_9HYPH</name>
<dbReference type="CDD" id="cd00075">
    <property type="entry name" value="HATPase"/>
    <property type="match status" value="1"/>
</dbReference>
<comment type="catalytic activity">
    <reaction evidence="1">
        <text>ATP + protein L-histidine = ADP + protein N-phospho-L-histidine.</text>
        <dbReference type="EC" id="2.7.13.3"/>
    </reaction>
</comment>
<feature type="domain" description="Histidine kinase" evidence="10">
    <location>
        <begin position="610"/>
        <end position="827"/>
    </location>
</feature>
<evidence type="ECO:0000256" key="4">
    <source>
        <dbReference type="ARBA" id="ARBA00022679"/>
    </source>
</evidence>
<dbReference type="EMBL" id="AWXZ01000017">
    <property type="protein sequence ID" value="ESR25997.1"/>
    <property type="molecule type" value="Genomic_DNA"/>
</dbReference>
<keyword evidence="8" id="KW-0812">Transmembrane</keyword>
<dbReference type="Pfam" id="PF12860">
    <property type="entry name" value="PAS_7"/>
    <property type="match status" value="2"/>
</dbReference>
<keyword evidence="9" id="KW-0732">Signal</keyword>
<evidence type="ECO:0000256" key="2">
    <source>
        <dbReference type="ARBA" id="ARBA00012438"/>
    </source>
</evidence>
<dbReference type="PANTHER" id="PTHR43711">
    <property type="entry name" value="TWO-COMPONENT HISTIDINE KINASE"/>
    <property type="match status" value="1"/>
</dbReference>
<dbReference type="PATRIC" id="fig|631454.5.peg.1317"/>
<dbReference type="SMART" id="SM00387">
    <property type="entry name" value="HATPase_c"/>
    <property type="match status" value="1"/>
</dbReference>
<dbReference type="RefSeq" id="WP_023431477.1">
    <property type="nucleotide sequence ID" value="NZ_AWXZ01000017.1"/>
</dbReference>
<gene>
    <name evidence="11" type="ORF">N177_1332</name>
</gene>
<dbReference type="SUPFAM" id="SSF55874">
    <property type="entry name" value="ATPase domain of HSP90 chaperone/DNA topoisomerase II/histidine kinase"/>
    <property type="match status" value="1"/>
</dbReference>
<dbReference type="eggNOG" id="COG2205">
    <property type="taxonomic scope" value="Bacteria"/>
</dbReference>
<dbReference type="InterPro" id="IPR036097">
    <property type="entry name" value="HisK_dim/P_sf"/>
</dbReference>
<dbReference type="EC" id="2.7.13.3" evidence="2"/>
<dbReference type="InterPro" id="IPR003661">
    <property type="entry name" value="HisK_dim/P_dom"/>
</dbReference>
<dbReference type="Proteomes" id="UP000017819">
    <property type="component" value="Unassembled WGS sequence"/>
</dbReference>
<dbReference type="InterPro" id="IPR005467">
    <property type="entry name" value="His_kinase_dom"/>
</dbReference>
<reference evidence="11 12" key="1">
    <citation type="journal article" date="2014" name="Genome Announc.">
        <title>Draft Genome Sequence of Lutibaculum baratangense Strain AMV1T, Isolated from a Mud Volcano in Andamans, India.</title>
        <authorList>
            <person name="Singh A."/>
            <person name="Sreenivas A."/>
            <person name="Sathyanarayana Reddy G."/>
            <person name="Pinnaka A.K."/>
            <person name="Shivaji S."/>
        </authorList>
    </citation>
    <scope>NUCLEOTIDE SEQUENCE [LARGE SCALE GENOMIC DNA]</scope>
    <source>
        <strain evidence="11 12">AMV1</strain>
    </source>
</reference>
<dbReference type="CDD" id="cd00082">
    <property type="entry name" value="HisKA"/>
    <property type="match status" value="1"/>
</dbReference>
<evidence type="ECO:0000256" key="6">
    <source>
        <dbReference type="ARBA" id="ARBA00023012"/>
    </source>
</evidence>
<protein>
    <recommendedName>
        <fullName evidence="2">histidine kinase</fullName>
        <ecNumber evidence="2">2.7.13.3</ecNumber>
    </recommendedName>
</protein>
<dbReference type="Pfam" id="PF02518">
    <property type="entry name" value="HATPase_c"/>
    <property type="match status" value="1"/>
</dbReference>
<dbReference type="InterPro" id="IPR036890">
    <property type="entry name" value="HATPase_C_sf"/>
</dbReference>
<dbReference type="OrthoDB" id="9813151at2"/>
<comment type="caution">
    <text evidence="11">The sequence shown here is derived from an EMBL/GenBank/DDBJ whole genome shotgun (WGS) entry which is preliminary data.</text>
</comment>
<feature type="signal peptide" evidence="9">
    <location>
        <begin position="1"/>
        <end position="29"/>
    </location>
</feature>
<dbReference type="SUPFAM" id="SSF47384">
    <property type="entry name" value="Homodimeric domain of signal transducing histidine kinase"/>
    <property type="match status" value="1"/>
</dbReference>
<dbReference type="STRING" id="631454.N177_1332"/>
<evidence type="ECO:0000256" key="1">
    <source>
        <dbReference type="ARBA" id="ARBA00000085"/>
    </source>
</evidence>
<evidence type="ECO:0000313" key="11">
    <source>
        <dbReference type="EMBL" id="ESR25997.1"/>
    </source>
</evidence>
<proteinExistence type="predicted"/>